<comment type="caution">
    <text evidence="2">The sequence shown here is derived from an EMBL/GenBank/DDBJ whole genome shotgun (WGS) entry which is preliminary data.</text>
</comment>
<evidence type="ECO:0000313" key="2">
    <source>
        <dbReference type="EMBL" id="OMO96761.1"/>
    </source>
</evidence>
<name>A0A1R3JPN7_COCAP</name>
<reference evidence="2 3" key="1">
    <citation type="submission" date="2013-09" db="EMBL/GenBank/DDBJ databases">
        <title>Corchorus capsularis genome sequencing.</title>
        <authorList>
            <person name="Alam M."/>
            <person name="Haque M.S."/>
            <person name="Islam M.S."/>
            <person name="Emdad E.M."/>
            <person name="Islam M.M."/>
            <person name="Ahmed B."/>
            <person name="Halim A."/>
            <person name="Hossen Q.M.M."/>
            <person name="Hossain M.Z."/>
            <person name="Ahmed R."/>
            <person name="Khan M.M."/>
            <person name="Islam R."/>
            <person name="Rashid M.M."/>
            <person name="Khan S.A."/>
            <person name="Rahman M.S."/>
            <person name="Alam M."/>
        </authorList>
    </citation>
    <scope>NUCLEOTIDE SEQUENCE [LARGE SCALE GENOMIC DNA]</scope>
    <source>
        <strain evidence="3">cv. CVL-1</strain>
        <tissue evidence="2">Whole seedling</tissue>
    </source>
</reference>
<sequence length="268" mass="28658">MATYENVINPMTGREYWAKTPGGHETLQPPEYRVMPGRPKKNRKKVPVEPIKAKPTPEGKMSRKGMIMTCGQPTSESAPNASQCSQTVSASGQAAPRPSASAPTQSTPTCFTSAPTQVTSTRSASAKTSTGKGTSARIKKTTVNAASFIPGCSASISGSGFRSENIQVLDEGGRVVAQSESRLRNSPKSKAKYLNAPRPKWFNPTRCTKNKIEGLGLYTNMKTGVVIEDPGWPTEHFKSYGGGKRKASSEGNSSAAVSDRPTDKRQMT</sequence>
<gene>
    <name evidence="2" type="ORF">CCACVL1_04786</name>
</gene>
<organism evidence="2 3">
    <name type="scientific">Corchorus capsularis</name>
    <name type="common">Jute</name>
    <dbReference type="NCBI Taxonomy" id="210143"/>
    <lineage>
        <taxon>Eukaryota</taxon>
        <taxon>Viridiplantae</taxon>
        <taxon>Streptophyta</taxon>
        <taxon>Embryophyta</taxon>
        <taxon>Tracheophyta</taxon>
        <taxon>Spermatophyta</taxon>
        <taxon>Magnoliopsida</taxon>
        <taxon>eudicotyledons</taxon>
        <taxon>Gunneridae</taxon>
        <taxon>Pentapetalae</taxon>
        <taxon>rosids</taxon>
        <taxon>malvids</taxon>
        <taxon>Malvales</taxon>
        <taxon>Malvaceae</taxon>
        <taxon>Grewioideae</taxon>
        <taxon>Apeibeae</taxon>
        <taxon>Corchorus</taxon>
    </lineage>
</organism>
<feature type="compositionally biased region" description="Polar residues" evidence="1">
    <location>
        <begin position="101"/>
        <end position="118"/>
    </location>
</feature>
<feature type="region of interest" description="Disordered" evidence="1">
    <location>
        <begin position="1"/>
        <end position="134"/>
    </location>
</feature>
<feature type="compositionally biased region" description="Low complexity" evidence="1">
    <location>
        <begin position="119"/>
        <end position="130"/>
    </location>
</feature>
<dbReference type="OrthoDB" id="1939383at2759"/>
<evidence type="ECO:0000256" key="1">
    <source>
        <dbReference type="SAM" id="MobiDB-lite"/>
    </source>
</evidence>
<proteinExistence type="predicted"/>
<dbReference type="Gramene" id="OMO96761">
    <property type="protein sequence ID" value="OMO96761"/>
    <property type="gene ID" value="CCACVL1_04786"/>
</dbReference>
<keyword evidence="3" id="KW-1185">Reference proteome</keyword>
<protein>
    <submittedName>
        <fullName evidence="2">Uncharacterized protein</fullName>
    </submittedName>
</protein>
<feature type="compositionally biased region" description="Polar residues" evidence="1">
    <location>
        <begin position="71"/>
        <end position="92"/>
    </location>
</feature>
<feature type="region of interest" description="Disordered" evidence="1">
    <location>
        <begin position="229"/>
        <end position="268"/>
    </location>
</feature>
<evidence type="ECO:0000313" key="3">
    <source>
        <dbReference type="Proteomes" id="UP000188268"/>
    </source>
</evidence>
<dbReference type="Proteomes" id="UP000188268">
    <property type="component" value="Unassembled WGS sequence"/>
</dbReference>
<dbReference type="EMBL" id="AWWV01007362">
    <property type="protein sequence ID" value="OMO96761.1"/>
    <property type="molecule type" value="Genomic_DNA"/>
</dbReference>
<feature type="compositionally biased region" description="Basic and acidic residues" evidence="1">
    <location>
        <begin position="51"/>
        <end position="61"/>
    </location>
</feature>
<accession>A0A1R3JPN7</accession>
<dbReference type="AlphaFoldDB" id="A0A1R3JPN7"/>